<dbReference type="STRING" id="554343.AS194_04970"/>
<reference evidence="1 2" key="1">
    <citation type="submission" date="2015-11" db="EMBL/GenBank/DDBJ databases">
        <title>Permanent draft genome of Psychrobacter piscatorii LQ58.</title>
        <authorList>
            <person name="Zhou M."/>
            <person name="Dong B."/>
            <person name="Liu Q."/>
        </authorList>
    </citation>
    <scope>NUCLEOTIDE SEQUENCE [LARGE SCALE GENOMIC DNA]</scope>
    <source>
        <strain evidence="1 2">LQ58</strain>
    </source>
</reference>
<keyword evidence="2" id="KW-1185">Reference proteome</keyword>
<evidence type="ECO:0000313" key="2">
    <source>
        <dbReference type="Proteomes" id="UP000051202"/>
    </source>
</evidence>
<dbReference type="RefSeq" id="WP_058023917.1">
    <property type="nucleotide sequence ID" value="NZ_LNDJ01000047.1"/>
</dbReference>
<comment type="caution">
    <text evidence="1">The sequence shown here is derived from an EMBL/GenBank/DDBJ whole genome shotgun (WGS) entry which is preliminary data.</text>
</comment>
<sequence>MNIELAIEKRDQLKPLVDEFNKLNNIITAYDLVITHLKKANAKGLTKRDLKHKIRNFDSLSVIQSQDLLDNMIDKGIVEIRELETQSGRGRKRVAYFYIGGDK</sequence>
<dbReference type="EMBL" id="LNDJ01000047">
    <property type="protein sequence ID" value="KRU23282.1"/>
    <property type="molecule type" value="Genomic_DNA"/>
</dbReference>
<name>A0A0T6DTS5_9GAMM</name>
<accession>A0A0T6DTS5</accession>
<evidence type="ECO:0008006" key="3">
    <source>
        <dbReference type="Google" id="ProtNLM"/>
    </source>
</evidence>
<proteinExistence type="predicted"/>
<organism evidence="1 2">
    <name type="scientific">Psychrobacter piscatorii</name>
    <dbReference type="NCBI Taxonomy" id="554343"/>
    <lineage>
        <taxon>Bacteria</taxon>
        <taxon>Pseudomonadati</taxon>
        <taxon>Pseudomonadota</taxon>
        <taxon>Gammaproteobacteria</taxon>
        <taxon>Moraxellales</taxon>
        <taxon>Moraxellaceae</taxon>
        <taxon>Psychrobacter</taxon>
    </lineage>
</organism>
<protein>
    <recommendedName>
        <fullName evidence="3">DNA-binding protein</fullName>
    </recommendedName>
</protein>
<dbReference type="AlphaFoldDB" id="A0A0T6DTS5"/>
<evidence type="ECO:0000313" key="1">
    <source>
        <dbReference type="EMBL" id="KRU23282.1"/>
    </source>
</evidence>
<gene>
    <name evidence="1" type="ORF">AS194_04970</name>
</gene>
<dbReference type="Proteomes" id="UP000051202">
    <property type="component" value="Unassembled WGS sequence"/>
</dbReference>